<protein>
    <recommendedName>
        <fullName evidence="3">NUDIX domain-containing protein</fullName>
    </recommendedName>
</protein>
<dbReference type="STRING" id="1237896.T0KHB4"/>
<evidence type="ECO:0000313" key="1">
    <source>
        <dbReference type="EMBL" id="EQB52333.1"/>
    </source>
</evidence>
<dbReference type="AlphaFoldDB" id="T0KHB4"/>
<dbReference type="Proteomes" id="UP000015530">
    <property type="component" value="Unassembled WGS sequence"/>
</dbReference>
<accession>T0KHB4</accession>
<evidence type="ECO:0000313" key="2">
    <source>
        <dbReference type="Proteomes" id="UP000015530"/>
    </source>
</evidence>
<dbReference type="SUPFAM" id="SSF55811">
    <property type="entry name" value="Nudix"/>
    <property type="match status" value="1"/>
</dbReference>
<dbReference type="OrthoDB" id="10261522at2759"/>
<dbReference type="InterPro" id="IPR015797">
    <property type="entry name" value="NUDIX_hydrolase-like_dom_sf"/>
</dbReference>
<name>T0KHB4_COLGC</name>
<organism evidence="1 2">
    <name type="scientific">Colletotrichum gloeosporioides (strain Cg-14)</name>
    <name type="common">Anthracnose fungus</name>
    <name type="synonym">Glomerella cingulata</name>
    <dbReference type="NCBI Taxonomy" id="1237896"/>
    <lineage>
        <taxon>Eukaryota</taxon>
        <taxon>Fungi</taxon>
        <taxon>Dikarya</taxon>
        <taxon>Ascomycota</taxon>
        <taxon>Pezizomycotina</taxon>
        <taxon>Sordariomycetes</taxon>
        <taxon>Hypocreomycetidae</taxon>
        <taxon>Glomerellales</taxon>
        <taxon>Glomerellaceae</taxon>
        <taxon>Colletotrichum</taxon>
        <taxon>Colletotrichum gloeosporioides species complex</taxon>
    </lineage>
</organism>
<dbReference type="HOGENOM" id="CLU_429598_0_0_1"/>
<evidence type="ECO:0008006" key="3">
    <source>
        <dbReference type="Google" id="ProtNLM"/>
    </source>
</evidence>
<dbReference type="eggNOG" id="KOG4313">
    <property type="taxonomic scope" value="Eukaryota"/>
</dbReference>
<reference evidence="2" key="1">
    <citation type="journal article" date="2013" name="Mol. Plant Microbe Interact.">
        <title>Global aspects of pacC regulation of pathogenicity genes in Colletotrichum gloeosporioides as revealed by transcriptome analysis.</title>
        <authorList>
            <person name="Alkan N."/>
            <person name="Meng X."/>
            <person name="Friedlander G."/>
            <person name="Reuveni E."/>
            <person name="Sukno S."/>
            <person name="Sherman A."/>
            <person name="Thon M."/>
            <person name="Fluhr R."/>
            <person name="Prusky D."/>
        </authorList>
    </citation>
    <scope>NUCLEOTIDE SEQUENCE [LARGE SCALE GENOMIC DNA]</scope>
    <source>
        <strain evidence="2">Cg-14</strain>
    </source>
</reference>
<comment type="caution">
    <text evidence="1">The sequence shown here is derived from an EMBL/GenBank/DDBJ whole genome shotgun (WGS) entry which is preliminary data.</text>
</comment>
<dbReference type="Gene3D" id="3.90.79.10">
    <property type="entry name" value="Nucleoside Triphosphate Pyrophosphohydrolase"/>
    <property type="match status" value="1"/>
</dbReference>
<dbReference type="CDD" id="cd03676">
    <property type="entry name" value="NUDIX_Tnr3_like"/>
    <property type="match status" value="1"/>
</dbReference>
<sequence length="637" mass="73314">MPPLNLSRVSEMLERLQNTLEEESQQAGPRWLIKTYDDLTPEEKSIPDDWLPRLHHCNRMGTLDSLEKKEAARQKIWALVFDGWDTDSPIPKPTNPGGSKATDGIVKIGVLDEDAPSSRKRKADGSMAPVPAWRSRGADVFIKAKAHWRRQDLCFPLCDSRGIAFASNISYRKLPGSSLGRLKGECSSRWDSIEVYRGRKANNELVAYWARNKLMVSLKNNWRGRGDPDAVGLPGSRTTATLPGRSTMEIDQIIDLGKLTYIKLCMDIWEANHDAASFHMAMKNTYSGVFEMFELVKDVNRFQIKGTEWKFCLKDPTNPTSPWKAFGIVLEENVKWLKKANSKWLDFDWLSKQIRLINPPIDPKTGIIQLNYAWKEIIDKLDEIPGDNLPQWVKKDTKWLYNDQESWPLIEEHENFRKLFSEGIWCDLVPIFGILTTGAHLNVYKITKEKGFQVWVSQRPDTQPNFPGLLDQAAAGGFTPSHKTILECIEREKKQESKGYPRHWRDLMRQSPNIPTIQYFDVRDERWEKGYAGLPEPGIRKAYDLRVNDEKIKGKEGQTFKLMGIDEVRESLLHGRWKPNSALVMIDFMIRHGLIENKIEKAEIPRLLKLDRERQFGFGIAVIELSDYVQFPLHGNK</sequence>
<gene>
    <name evidence="1" type="ORF">CGLO_08062</name>
</gene>
<proteinExistence type="predicted"/>
<dbReference type="EMBL" id="AMYD01001621">
    <property type="protein sequence ID" value="EQB52333.1"/>
    <property type="molecule type" value="Genomic_DNA"/>
</dbReference>